<protein>
    <submittedName>
        <fullName evidence="2">Uncharacterized protein</fullName>
    </submittedName>
</protein>
<comment type="caution">
    <text evidence="2">The sequence shown here is derived from an EMBL/GenBank/DDBJ whole genome shotgun (WGS) entry which is preliminary data.</text>
</comment>
<evidence type="ECO:0000313" key="3">
    <source>
        <dbReference type="Proteomes" id="UP001153069"/>
    </source>
</evidence>
<organism evidence="2 3">
    <name type="scientific">Seminavis robusta</name>
    <dbReference type="NCBI Taxonomy" id="568900"/>
    <lineage>
        <taxon>Eukaryota</taxon>
        <taxon>Sar</taxon>
        <taxon>Stramenopiles</taxon>
        <taxon>Ochrophyta</taxon>
        <taxon>Bacillariophyta</taxon>
        <taxon>Bacillariophyceae</taxon>
        <taxon>Bacillariophycidae</taxon>
        <taxon>Naviculales</taxon>
        <taxon>Naviculaceae</taxon>
        <taxon>Seminavis</taxon>
    </lineage>
</organism>
<accession>A0A9N8DS78</accession>
<dbReference type="AlphaFoldDB" id="A0A9N8DS78"/>
<evidence type="ECO:0000256" key="1">
    <source>
        <dbReference type="SAM" id="MobiDB-lite"/>
    </source>
</evidence>
<name>A0A9N8DS78_9STRA</name>
<keyword evidence="3" id="KW-1185">Reference proteome</keyword>
<proteinExistence type="predicted"/>
<gene>
    <name evidence="2" type="ORF">SEMRO_304_G112620.1</name>
</gene>
<feature type="compositionally biased region" description="Acidic residues" evidence="1">
    <location>
        <begin position="18"/>
        <end position="33"/>
    </location>
</feature>
<evidence type="ECO:0000313" key="2">
    <source>
        <dbReference type="EMBL" id="CAB9507390.1"/>
    </source>
</evidence>
<dbReference type="Proteomes" id="UP001153069">
    <property type="component" value="Unassembled WGS sequence"/>
</dbReference>
<reference evidence="2" key="1">
    <citation type="submission" date="2020-06" db="EMBL/GenBank/DDBJ databases">
        <authorList>
            <consortium name="Plant Systems Biology data submission"/>
        </authorList>
    </citation>
    <scope>NUCLEOTIDE SEQUENCE</scope>
    <source>
        <strain evidence="2">D6</strain>
    </source>
</reference>
<feature type="region of interest" description="Disordered" evidence="1">
    <location>
        <begin position="1"/>
        <end position="43"/>
    </location>
</feature>
<sequence length="216" mass="23976">MKLLPKGSNFHKGLRGLDEDEDENENEDDEDDEDNKKSESEVENMVDGNCYDKLVRIKRINIAGGRWIDKLGPWAEVILHLNGRPHWPDGKGCGWSDQSYTWGGRYYCYVPNGGSTAIKKDTVEWEQAGSGDYLSSSVTELDDWQDDAYGVEAPPSKWFSSTCKNYDVMLTFDYAARRQSESCISGKAALEAGQGATASLEASYESCETASLPTQG</sequence>
<dbReference type="EMBL" id="CAICTM010000303">
    <property type="protein sequence ID" value="CAB9507390.1"/>
    <property type="molecule type" value="Genomic_DNA"/>
</dbReference>